<evidence type="ECO:0000256" key="2">
    <source>
        <dbReference type="ARBA" id="ARBA00008685"/>
    </source>
</evidence>
<keyword evidence="12" id="KW-1185">Reference proteome</keyword>
<dbReference type="InterPro" id="IPR052192">
    <property type="entry name" value="Insect_Ionotropic_Sensory_Rcpt"/>
</dbReference>
<evidence type="ECO:0000256" key="3">
    <source>
        <dbReference type="ARBA" id="ARBA00022475"/>
    </source>
</evidence>
<reference evidence="11" key="1">
    <citation type="submission" date="2021-03" db="EMBL/GenBank/DDBJ databases">
        <title>Chromosome level genome of the anhydrobiotic midge Polypedilum vanderplanki.</title>
        <authorList>
            <person name="Yoshida Y."/>
            <person name="Kikawada T."/>
            <person name="Gusev O."/>
        </authorList>
    </citation>
    <scope>NUCLEOTIDE SEQUENCE</scope>
    <source>
        <strain evidence="11">NIAS01</strain>
        <tissue evidence="11">Whole body or cell culture</tissue>
    </source>
</reference>
<evidence type="ECO:0000256" key="6">
    <source>
        <dbReference type="ARBA" id="ARBA00023136"/>
    </source>
</evidence>
<gene>
    <name evidence="11" type="ORF">PVAND_010779</name>
</gene>
<feature type="transmembrane region" description="Helical" evidence="9">
    <location>
        <begin position="534"/>
        <end position="554"/>
    </location>
</feature>
<proteinExistence type="inferred from homology"/>
<keyword evidence="3" id="KW-1003">Cell membrane</keyword>
<dbReference type="Proteomes" id="UP001107558">
    <property type="component" value="Chromosome 1"/>
</dbReference>
<name>A0A9J6CID3_POLVA</name>
<feature type="domain" description="Ionotropic glutamate receptor C-terminal" evidence="10">
    <location>
        <begin position="273"/>
        <end position="545"/>
    </location>
</feature>
<evidence type="ECO:0000256" key="9">
    <source>
        <dbReference type="SAM" id="Phobius"/>
    </source>
</evidence>
<evidence type="ECO:0000256" key="8">
    <source>
        <dbReference type="ARBA" id="ARBA00023180"/>
    </source>
</evidence>
<dbReference type="GO" id="GO:0050906">
    <property type="term" value="P:detection of stimulus involved in sensory perception"/>
    <property type="evidence" value="ECO:0007669"/>
    <property type="project" value="UniProtKB-ARBA"/>
</dbReference>
<dbReference type="Pfam" id="PF00060">
    <property type="entry name" value="Lig_chan"/>
    <property type="match status" value="1"/>
</dbReference>
<comment type="similarity">
    <text evidence="2">Belongs to the glutamate-gated ion channel (TC 1.A.10.1) family.</text>
</comment>
<evidence type="ECO:0000256" key="1">
    <source>
        <dbReference type="ARBA" id="ARBA00004651"/>
    </source>
</evidence>
<dbReference type="EMBL" id="JADBJN010000001">
    <property type="protein sequence ID" value="KAG5681334.1"/>
    <property type="molecule type" value="Genomic_DNA"/>
</dbReference>
<dbReference type="OrthoDB" id="8195814at2759"/>
<keyword evidence="4 9" id="KW-0812">Transmembrane</keyword>
<feature type="transmembrane region" description="Helical" evidence="9">
    <location>
        <begin position="274"/>
        <end position="295"/>
    </location>
</feature>
<keyword evidence="5 9" id="KW-1133">Transmembrane helix</keyword>
<dbReference type="Gene3D" id="1.10.287.70">
    <property type="match status" value="1"/>
</dbReference>
<comment type="caution">
    <text evidence="11">The sequence shown here is derived from an EMBL/GenBank/DDBJ whole genome shotgun (WGS) entry which is preliminary data.</text>
</comment>
<evidence type="ECO:0000256" key="4">
    <source>
        <dbReference type="ARBA" id="ARBA00022692"/>
    </source>
</evidence>
<dbReference type="GO" id="GO:0015276">
    <property type="term" value="F:ligand-gated monoatomic ion channel activity"/>
    <property type="evidence" value="ECO:0007669"/>
    <property type="project" value="InterPro"/>
</dbReference>
<dbReference type="PANTHER" id="PTHR42643">
    <property type="entry name" value="IONOTROPIC RECEPTOR 20A-RELATED"/>
    <property type="match status" value="1"/>
</dbReference>
<dbReference type="GO" id="GO:0005886">
    <property type="term" value="C:plasma membrane"/>
    <property type="evidence" value="ECO:0007669"/>
    <property type="project" value="UniProtKB-SubCell"/>
</dbReference>
<keyword evidence="7" id="KW-0675">Receptor</keyword>
<evidence type="ECO:0000313" key="12">
    <source>
        <dbReference type="Proteomes" id="UP001107558"/>
    </source>
</evidence>
<evidence type="ECO:0000256" key="7">
    <source>
        <dbReference type="ARBA" id="ARBA00023170"/>
    </source>
</evidence>
<dbReference type="AlphaFoldDB" id="A0A9J6CID3"/>
<evidence type="ECO:0000313" key="11">
    <source>
        <dbReference type="EMBL" id="KAG5681334.1"/>
    </source>
</evidence>
<evidence type="ECO:0000256" key="5">
    <source>
        <dbReference type="ARBA" id="ARBA00022989"/>
    </source>
</evidence>
<dbReference type="InterPro" id="IPR001320">
    <property type="entry name" value="Iontro_rcpt_C"/>
</dbReference>
<dbReference type="PANTHER" id="PTHR42643:SF38">
    <property type="entry name" value="IONOTROPIC RECEPTOR 100A"/>
    <property type="match status" value="1"/>
</dbReference>
<comment type="subcellular location">
    <subcellularLocation>
        <location evidence="1">Cell membrane</location>
        <topology evidence="1">Multi-pass membrane protein</topology>
    </subcellularLocation>
</comment>
<evidence type="ECO:0000259" key="10">
    <source>
        <dbReference type="Pfam" id="PF00060"/>
    </source>
</evidence>
<keyword evidence="8" id="KW-0325">Glycoprotein</keyword>
<dbReference type="SUPFAM" id="SSF53850">
    <property type="entry name" value="Periplasmic binding protein-like II"/>
    <property type="match status" value="1"/>
</dbReference>
<keyword evidence="6 9" id="KW-0472">Membrane</keyword>
<protein>
    <recommendedName>
        <fullName evidence="10">Ionotropic glutamate receptor C-terminal domain-containing protein</fullName>
    </recommendedName>
</protein>
<accession>A0A9J6CID3</accession>
<sequence length="570" mass="66298">MLFNLSPRALDNCTNYANIDFYDDINTTRVFRHHENLTLVEMLKQMEFNDFIIFTASKNLESILKCIVQPLVRFLLIVDEDLPSFKHLTAILNRTWIDNGAFKIFISSQDGIYTFDPFYRNNNDGSYGKLNWFPVPIERKLKQLNGYPLRVELFSSTYTLARTKQPKNSDDFDGPDIDVARLTAAVLNATILLVKNDGSKFGFRTPNGSFTGALKTIQKRTSDIAFVTFFIKDYETRSIEFSASVYSDDLCLIVKKAEKIPQFILPLVTFEENLWITLLIFCFIGTIFWCILRFINNRIYSTFILKRIKFNLPTHTKRLSTALQYIQIFVDTIILFLNAPLRRFPRVQSERLFAGSICLLSLNIVSMFQSNLATCYVKPLYYRNVQTLEEFAETKKNILVKYPAMMTDIFPEDSSDLFRTLYKRMVLVPNASLTAIEVTNKMNMAGVARKTTLKIQKEEAEVHLIPECPRNYHLSYVYTKHWILAEYIDSIILDLKQAGIINKWIEDVNFRIKLEKSKNTEFTVHHRVLRIDDFALAFMILASGCFFAFVLFLIENCLMKDSFKNFKYLP</sequence>
<dbReference type="Gene3D" id="3.40.190.10">
    <property type="entry name" value="Periplasmic binding protein-like II"/>
    <property type="match status" value="1"/>
</dbReference>
<organism evidence="11 12">
    <name type="scientific">Polypedilum vanderplanki</name>
    <name type="common">Sleeping chironomid midge</name>
    <dbReference type="NCBI Taxonomy" id="319348"/>
    <lineage>
        <taxon>Eukaryota</taxon>
        <taxon>Metazoa</taxon>
        <taxon>Ecdysozoa</taxon>
        <taxon>Arthropoda</taxon>
        <taxon>Hexapoda</taxon>
        <taxon>Insecta</taxon>
        <taxon>Pterygota</taxon>
        <taxon>Neoptera</taxon>
        <taxon>Endopterygota</taxon>
        <taxon>Diptera</taxon>
        <taxon>Nematocera</taxon>
        <taxon>Chironomoidea</taxon>
        <taxon>Chironomidae</taxon>
        <taxon>Chironominae</taxon>
        <taxon>Polypedilum</taxon>
        <taxon>Polypedilum</taxon>
    </lineage>
</organism>